<keyword evidence="3" id="KW-0804">Transcription</keyword>
<dbReference type="GO" id="GO:0006950">
    <property type="term" value="P:response to stress"/>
    <property type="evidence" value="ECO:0007669"/>
    <property type="project" value="TreeGrafter"/>
</dbReference>
<evidence type="ECO:0000313" key="5">
    <source>
        <dbReference type="EMBL" id="TCT13636.1"/>
    </source>
</evidence>
<dbReference type="InterPro" id="IPR036390">
    <property type="entry name" value="WH_DNA-bd_sf"/>
</dbReference>
<keyword evidence="6" id="KW-1185">Reference proteome</keyword>
<dbReference type="InterPro" id="IPR000835">
    <property type="entry name" value="HTH_MarR-typ"/>
</dbReference>
<dbReference type="SMART" id="SM00347">
    <property type="entry name" value="HTH_MARR"/>
    <property type="match status" value="1"/>
</dbReference>
<evidence type="ECO:0000259" key="4">
    <source>
        <dbReference type="PROSITE" id="PS50995"/>
    </source>
</evidence>
<accession>A0A4R3MNK9</accession>
<dbReference type="Pfam" id="PF12802">
    <property type="entry name" value="MarR_2"/>
    <property type="match status" value="1"/>
</dbReference>
<evidence type="ECO:0000313" key="6">
    <source>
        <dbReference type="Proteomes" id="UP000295678"/>
    </source>
</evidence>
<dbReference type="PROSITE" id="PS01117">
    <property type="entry name" value="HTH_MARR_1"/>
    <property type="match status" value="1"/>
</dbReference>
<dbReference type="InterPro" id="IPR023187">
    <property type="entry name" value="Tscrpt_reg_MarR-type_CS"/>
</dbReference>
<dbReference type="Gene3D" id="1.10.10.10">
    <property type="entry name" value="Winged helix-like DNA-binding domain superfamily/Winged helix DNA-binding domain"/>
    <property type="match status" value="1"/>
</dbReference>
<dbReference type="PROSITE" id="PS50995">
    <property type="entry name" value="HTH_MARR_2"/>
    <property type="match status" value="1"/>
</dbReference>
<gene>
    <name evidence="5" type="ORF">EDC22_101506</name>
</gene>
<dbReference type="PANTHER" id="PTHR33164:SF44">
    <property type="entry name" value="TRANSCRIPTIONAL REGULATORY PROTEIN"/>
    <property type="match status" value="1"/>
</dbReference>
<dbReference type="Proteomes" id="UP000295678">
    <property type="component" value="Unassembled WGS sequence"/>
</dbReference>
<sequence>MSLMWLPPGSIVAQATVAFNCFACGGLPVTIAKKYVNMADVNFEQSVESPASERPAATRPAGSQPAQHYDLVELLFFAYRDFISDPDAILAEIGFGRAHHRVLHFVSRNPGLKVADLLDILKITKQSLGRVLKQLIDEGYIVQREGPSDRRQRLLYATEAGNALALRLARPQFQRFADAIAATGPDDAAAAKRFLMAVVDPRERAAVAALLKGGQGSSGRTLDER</sequence>
<evidence type="ECO:0000256" key="3">
    <source>
        <dbReference type="ARBA" id="ARBA00023163"/>
    </source>
</evidence>
<evidence type="ECO:0000256" key="2">
    <source>
        <dbReference type="ARBA" id="ARBA00023125"/>
    </source>
</evidence>
<reference evidence="5 6" key="1">
    <citation type="submission" date="2019-03" db="EMBL/GenBank/DDBJ databases">
        <title>Genomic Encyclopedia of Type Strains, Phase IV (KMG-IV): sequencing the most valuable type-strain genomes for metagenomic binning, comparative biology and taxonomic classification.</title>
        <authorList>
            <person name="Goeker M."/>
        </authorList>
    </citation>
    <scope>NUCLEOTIDE SEQUENCE [LARGE SCALE GENOMIC DNA]</scope>
    <source>
        <strain evidence="5 6">DSM 19345</strain>
    </source>
</reference>
<dbReference type="SUPFAM" id="SSF46785">
    <property type="entry name" value="Winged helix' DNA-binding domain"/>
    <property type="match status" value="1"/>
</dbReference>
<comment type="caution">
    <text evidence="5">The sequence shown here is derived from an EMBL/GenBank/DDBJ whole genome shotgun (WGS) entry which is preliminary data.</text>
</comment>
<evidence type="ECO:0000256" key="1">
    <source>
        <dbReference type="ARBA" id="ARBA00023015"/>
    </source>
</evidence>
<dbReference type="AlphaFoldDB" id="A0A4R3MNK9"/>
<dbReference type="EMBL" id="SMAK01000001">
    <property type="protein sequence ID" value="TCT13636.1"/>
    <property type="molecule type" value="Genomic_DNA"/>
</dbReference>
<dbReference type="GO" id="GO:0003677">
    <property type="term" value="F:DNA binding"/>
    <property type="evidence" value="ECO:0007669"/>
    <property type="project" value="UniProtKB-KW"/>
</dbReference>
<feature type="domain" description="HTH marR-type" evidence="4">
    <location>
        <begin position="68"/>
        <end position="200"/>
    </location>
</feature>
<protein>
    <submittedName>
        <fullName evidence="5">DNA-binding MarR family transcriptional regulator</fullName>
    </submittedName>
</protein>
<dbReference type="GO" id="GO:0003700">
    <property type="term" value="F:DNA-binding transcription factor activity"/>
    <property type="evidence" value="ECO:0007669"/>
    <property type="project" value="InterPro"/>
</dbReference>
<keyword evidence="1" id="KW-0805">Transcription regulation</keyword>
<proteinExistence type="predicted"/>
<dbReference type="InterPro" id="IPR039422">
    <property type="entry name" value="MarR/SlyA-like"/>
</dbReference>
<name>A0A4R3MNK9_9HYPH</name>
<dbReference type="InterPro" id="IPR036388">
    <property type="entry name" value="WH-like_DNA-bd_sf"/>
</dbReference>
<dbReference type="PANTHER" id="PTHR33164">
    <property type="entry name" value="TRANSCRIPTIONAL REGULATOR, MARR FAMILY"/>
    <property type="match status" value="1"/>
</dbReference>
<keyword evidence="2 5" id="KW-0238">DNA-binding</keyword>
<organism evidence="5 6">
    <name type="scientific">Tepidamorphus gemmatus</name>
    <dbReference type="NCBI Taxonomy" id="747076"/>
    <lineage>
        <taxon>Bacteria</taxon>
        <taxon>Pseudomonadati</taxon>
        <taxon>Pseudomonadota</taxon>
        <taxon>Alphaproteobacteria</taxon>
        <taxon>Hyphomicrobiales</taxon>
        <taxon>Tepidamorphaceae</taxon>
        <taxon>Tepidamorphus</taxon>
    </lineage>
</organism>